<dbReference type="HAMAP" id="MF_00001">
    <property type="entry name" value="Asp_carb_tr"/>
    <property type="match status" value="1"/>
</dbReference>
<dbReference type="SUPFAM" id="SSF53671">
    <property type="entry name" value="Aspartate/ornithine carbamoyltransferase"/>
    <property type="match status" value="1"/>
</dbReference>
<evidence type="ECO:0000256" key="5">
    <source>
        <dbReference type="ARBA" id="ARBA00043884"/>
    </source>
</evidence>
<dbReference type="UniPathway" id="UPA00070">
    <property type="reaction ID" value="UER00116"/>
</dbReference>
<comment type="subunit">
    <text evidence="7">Heterododecamer (2C3:3R2) of six catalytic PyrB chains organized as two trimers (C3), and six regulatory PyrI chains organized as three dimers (R2).</text>
</comment>
<feature type="binding site" evidence="7">
    <location>
        <position position="128"/>
    </location>
    <ligand>
        <name>carbamoyl phosphate</name>
        <dbReference type="ChEBI" id="CHEBI:58228"/>
    </ligand>
</feature>
<feature type="binding site" evidence="7">
    <location>
        <position position="49"/>
    </location>
    <ligand>
        <name>carbamoyl phosphate</name>
        <dbReference type="ChEBI" id="CHEBI:58228"/>
    </ligand>
</feature>
<dbReference type="InterPro" id="IPR036901">
    <property type="entry name" value="Asp/Orn_carbamoylTrfase_sf"/>
</dbReference>
<dbReference type="InterPro" id="IPR006131">
    <property type="entry name" value="Asp_carbamoyltransf_Asp/Orn-bd"/>
</dbReference>
<evidence type="ECO:0000256" key="1">
    <source>
        <dbReference type="ARBA" id="ARBA00004852"/>
    </source>
</evidence>
<feature type="domain" description="Aspartate/ornithine carbamoyltransferase carbamoyl-P binding" evidence="9">
    <location>
        <begin position="2"/>
        <end position="138"/>
    </location>
</feature>
<dbReference type="AlphaFoldDB" id="A0A397QTM8"/>
<organism evidence="10 11">
    <name type="scientific">Anaeroplasma bactoclasticum</name>
    <dbReference type="NCBI Taxonomy" id="2088"/>
    <lineage>
        <taxon>Bacteria</taxon>
        <taxon>Bacillati</taxon>
        <taxon>Mycoplasmatota</taxon>
        <taxon>Mollicutes</taxon>
        <taxon>Anaeroplasmatales</taxon>
        <taxon>Anaeroplasmataceae</taxon>
        <taxon>Anaeroplasma</taxon>
    </lineage>
</organism>
<dbReference type="GO" id="GO:0044205">
    <property type="term" value="P:'de novo' UMP biosynthetic process"/>
    <property type="evidence" value="ECO:0007669"/>
    <property type="project" value="UniProtKB-UniRule"/>
</dbReference>
<feature type="binding site" evidence="7">
    <location>
        <position position="125"/>
    </location>
    <ligand>
        <name>carbamoyl phosphate</name>
        <dbReference type="ChEBI" id="CHEBI:58228"/>
    </ligand>
</feature>
<dbReference type="FunCoup" id="A0A397QTM8">
    <property type="interactions" value="335"/>
</dbReference>
<feature type="binding site" evidence="7">
    <location>
        <position position="76"/>
    </location>
    <ligand>
        <name>L-aspartate</name>
        <dbReference type="ChEBI" id="CHEBI:29991"/>
    </ligand>
</feature>
<proteinExistence type="inferred from homology"/>
<dbReference type="OrthoDB" id="9802587at2"/>
<dbReference type="Gene3D" id="3.40.50.1370">
    <property type="entry name" value="Aspartate/ornithine carbamoyltransferase"/>
    <property type="match status" value="2"/>
</dbReference>
<dbReference type="GO" id="GO:0005829">
    <property type="term" value="C:cytosol"/>
    <property type="evidence" value="ECO:0007669"/>
    <property type="project" value="TreeGrafter"/>
</dbReference>
<feature type="binding site" evidence="7">
    <location>
        <position position="248"/>
    </location>
    <ligand>
        <name>carbamoyl phosphate</name>
        <dbReference type="ChEBI" id="CHEBI:58228"/>
    </ligand>
</feature>
<keyword evidence="4 7" id="KW-0665">Pyrimidine biosynthesis</keyword>
<accession>A0A397QTM8</accession>
<evidence type="ECO:0000256" key="3">
    <source>
        <dbReference type="ARBA" id="ARBA00022679"/>
    </source>
</evidence>
<dbReference type="GO" id="GO:0016597">
    <property type="term" value="F:amino acid binding"/>
    <property type="evidence" value="ECO:0007669"/>
    <property type="project" value="InterPro"/>
</dbReference>
<dbReference type="PROSITE" id="PS00097">
    <property type="entry name" value="CARBAMOYLTRANSFERASE"/>
    <property type="match status" value="1"/>
</dbReference>
<sequence length="292" mass="33535">MRGLLTLKDLSTEKIQELIRYAEKLKKGFRIQYPDKKIVTMFFENSTRTHYSFQVALMNLGISVVDFDTKESSVNKGESLYDTVRTFEALGVDGVIIRHSKDDYYKDLETIRIPIFNGGDGKANHPTQSLLDLMTIHEEFGKFEGLKCCILGDISHSRVAHSNIEVMQRLGMDVYISGPEEFNDHSAPWISVDEAVKTMDVIMLLRIQFERHQEKMGMSKEEYHEKYGMTVERMKAMKDNAIIMHPAPINRGVEIADEVAECEKSRIYKQMTNGVYIRMAVISDALDGNLWF</sequence>
<dbReference type="InterPro" id="IPR006130">
    <property type="entry name" value="Asp/Orn_carbamoylTrfase"/>
</dbReference>
<evidence type="ECO:0000256" key="4">
    <source>
        <dbReference type="ARBA" id="ARBA00022975"/>
    </source>
</evidence>
<evidence type="ECO:0000259" key="9">
    <source>
        <dbReference type="Pfam" id="PF02729"/>
    </source>
</evidence>
<dbReference type="Pfam" id="PF00185">
    <property type="entry name" value="OTCace"/>
    <property type="match status" value="1"/>
</dbReference>
<comment type="caution">
    <text evidence="10">The sequence shown here is derived from an EMBL/GenBank/DDBJ whole genome shotgun (WGS) entry which is preliminary data.</text>
</comment>
<feature type="binding site" evidence="7">
    <location>
        <position position="206"/>
    </location>
    <ligand>
        <name>L-aspartate</name>
        <dbReference type="ChEBI" id="CHEBI:29991"/>
    </ligand>
</feature>
<dbReference type="PRINTS" id="PR00100">
    <property type="entry name" value="AOTCASE"/>
</dbReference>
<evidence type="ECO:0000256" key="2">
    <source>
        <dbReference type="ARBA" id="ARBA00008896"/>
    </source>
</evidence>
<keyword evidence="11" id="KW-1185">Reference proteome</keyword>
<evidence type="ECO:0000256" key="6">
    <source>
        <dbReference type="ARBA" id="ARBA00048859"/>
    </source>
</evidence>
<gene>
    <name evidence="7" type="primary">pyrB</name>
    <name evidence="10" type="ORF">EI71_01902</name>
</gene>
<dbReference type="InterPro" id="IPR002082">
    <property type="entry name" value="Asp_carbamoyltransf"/>
</dbReference>
<dbReference type="PANTHER" id="PTHR45753">
    <property type="entry name" value="ORNITHINE CARBAMOYLTRANSFERASE, MITOCHONDRIAL"/>
    <property type="match status" value="1"/>
</dbReference>
<reference evidence="10 11" key="1">
    <citation type="submission" date="2018-08" db="EMBL/GenBank/DDBJ databases">
        <title>Genomic Encyclopedia of Archaeal and Bacterial Type Strains, Phase II (KMG-II): from individual species to whole genera.</title>
        <authorList>
            <person name="Goeker M."/>
        </authorList>
    </citation>
    <scope>NUCLEOTIDE SEQUENCE [LARGE SCALE GENOMIC DNA]</scope>
    <source>
        <strain evidence="10 11">ATCC 27112</strain>
    </source>
</reference>
<dbReference type="InParanoid" id="A0A397QTM8"/>
<dbReference type="EC" id="2.1.3.2" evidence="7"/>
<evidence type="ECO:0000256" key="7">
    <source>
        <dbReference type="HAMAP-Rule" id="MF_00001"/>
    </source>
</evidence>
<evidence type="ECO:0000313" key="10">
    <source>
        <dbReference type="EMBL" id="RIA64773.1"/>
    </source>
</evidence>
<comment type="catalytic activity">
    <reaction evidence="6 7">
        <text>carbamoyl phosphate + L-aspartate = N-carbamoyl-L-aspartate + phosphate + H(+)</text>
        <dbReference type="Rhea" id="RHEA:20013"/>
        <dbReference type="ChEBI" id="CHEBI:15378"/>
        <dbReference type="ChEBI" id="CHEBI:29991"/>
        <dbReference type="ChEBI" id="CHEBI:32814"/>
        <dbReference type="ChEBI" id="CHEBI:43474"/>
        <dbReference type="ChEBI" id="CHEBI:58228"/>
        <dbReference type="EC" id="2.1.3.2"/>
    </reaction>
</comment>
<dbReference type="InterPro" id="IPR006132">
    <property type="entry name" value="Asp/Orn_carbamoyltranf_P-bd"/>
</dbReference>
<name>A0A397QTM8_9MOLU</name>
<protein>
    <recommendedName>
        <fullName evidence="7">Aspartate carbamoyltransferase</fullName>
        <ecNumber evidence="7">2.1.3.2</ecNumber>
    </recommendedName>
    <alternativeName>
        <fullName evidence="7">Aspartate transcarbamylase</fullName>
        <shortName evidence="7">ATCase</shortName>
    </alternativeName>
</protein>
<feature type="domain" description="Aspartate/ornithine carbamoyltransferase Asp/Orn-binding" evidence="8">
    <location>
        <begin position="144"/>
        <end position="282"/>
    </location>
</feature>
<comment type="similarity">
    <text evidence="2 7">Belongs to the aspartate/ornithine carbamoyltransferase superfamily. ATCase family.</text>
</comment>
<comment type="function">
    <text evidence="5 7">Catalyzes the condensation of carbamoyl phosphate and aspartate to form carbamoyl aspartate and inorganic phosphate, the committed step in the de novo pyrimidine nucleotide biosynthesis pathway.</text>
</comment>
<comment type="pathway">
    <text evidence="1 7">Pyrimidine metabolism; UMP biosynthesis via de novo pathway; (S)-dihydroorotate from bicarbonate: step 2/3.</text>
</comment>
<feature type="binding site" evidence="7">
    <location>
        <position position="98"/>
    </location>
    <ligand>
        <name>carbamoyl phosphate</name>
        <dbReference type="ChEBI" id="CHEBI:58228"/>
    </ligand>
</feature>
<feature type="binding site" evidence="7">
    <location>
        <position position="48"/>
    </location>
    <ligand>
        <name>carbamoyl phosphate</name>
        <dbReference type="ChEBI" id="CHEBI:58228"/>
    </ligand>
</feature>
<keyword evidence="3 7" id="KW-0808">Transferase</keyword>
<feature type="binding site" evidence="7">
    <location>
        <position position="158"/>
    </location>
    <ligand>
        <name>L-aspartate</name>
        <dbReference type="ChEBI" id="CHEBI:29991"/>
    </ligand>
</feature>
<feature type="binding site" evidence="7">
    <location>
        <position position="247"/>
    </location>
    <ligand>
        <name>carbamoyl phosphate</name>
        <dbReference type="ChEBI" id="CHEBI:58228"/>
    </ligand>
</feature>
<dbReference type="EMBL" id="QXEV01000039">
    <property type="protein sequence ID" value="RIA64773.1"/>
    <property type="molecule type" value="Genomic_DNA"/>
</dbReference>
<dbReference type="FunFam" id="3.40.50.1370:FF:000011">
    <property type="entry name" value="Aspartate carbamoyltransferase"/>
    <property type="match status" value="1"/>
</dbReference>
<dbReference type="NCBIfam" id="TIGR00670">
    <property type="entry name" value="asp_carb_tr"/>
    <property type="match status" value="1"/>
</dbReference>
<dbReference type="GO" id="GO:0006520">
    <property type="term" value="P:amino acid metabolic process"/>
    <property type="evidence" value="ECO:0007669"/>
    <property type="project" value="InterPro"/>
</dbReference>
<dbReference type="Proteomes" id="UP000266506">
    <property type="component" value="Unassembled WGS sequence"/>
</dbReference>
<evidence type="ECO:0000259" key="8">
    <source>
        <dbReference type="Pfam" id="PF00185"/>
    </source>
</evidence>
<dbReference type="PANTHER" id="PTHR45753:SF6">
    <property type="entry name" value="ASPARTATE CARBAMOYLTRANSFERASE"/>
    <property type="match status" value="1"/>
</dbReference>
<dbReference type="NCBIfam" id="NF002032">
    <property type="entry name" value="PRK00856.1"/>
    <property type="match status" value="1"/>
</dbReference>
<dbReference type="PRINTS" id="PR00101">
    <property type="entry name" value="ATCASE"/>
</dbReference>
<dbReference type="GO" id="GO:0006207">
    <property type="term" value="P:'de novo' pyrimidine nucleobase biosynthetic process"/>
    <property type="evidence" value="ECO:0007669"/>
    <property type="project" value="InterPro"/>
</dbReference>
<dbReference type="GO" id="GO:0004070">
    <property type="term" value="F:aspartate carbamoyltransferase activity"/>
    <property type="evidence" value="ECO:0007669"/>
    <property type="project" value="UniProtKB-UniRule"/>
</dbReference>
<dbReference type="Pfam" id="PF02729">
    <property type="entry name" value="OTCace_N"/>
    <property type="match status" value="1"/>
</dbReference>
<evidence type="ECO:0000313" key="11">
    <source>
        <dbReference type="Proteomes" id="UP000266506"/>
    </source>
</evidence>